<organism evidence="1 2">
    <name type="scientific">Jeotgalibacillus proteolyticus</name>
    <dbReference type="NCBI Taxonomy" id="2082395"/>
    <lineage>
        <taxon>Bacteria</taxon>
        <taxon>Bacillati</taxon>
        <taxon>Bacillota</taxon>
        <taxon>Bacilli</taxon>
        <taxon>Bacillales</taxon>
        <taxon>Caryophanaceae</taxon>
        <taxon>Jeotgalibacillus</taxon>
    </lineage>
</organism>
<comment type="caution">
    <text evidence="1">The sequence shown here is derived from an EMBL/GenBank/DDBJ whole genome shotgun (WGS) entry which is preliminary data.</text>
</comment>
<accession>A0A2S5G9M3</accession>
<sequence length="68" mass="7556">MNLDNLKGGWDKYLNLLTQFTALQADAFRGAGLELTCFKQVDLKLPLHPAGVATFRSAHLTFLMDIGF</sequence>
<gene>
    <name evidence="1" type="ORF">C4B60_13840</name>
</gene>
<dbReference type="AlphaFoldDB" id="A0A2S5G9M3"/>
<keyword evidence="2" id="KW-1185">Reference proteome</keyword>
<dbReference type="EMBL" id="PREZ01000005">
    <property type="protein sequence ID" value="PPA69625.1"/>
    <property type="molecule type" value="Genomic_DNA"/>
</dbReference>
<evidence type="ECO:0000313" key="2">
    <source>
        <dbReference type="Proteomes" id="UP000239047"/>
    </source>
</evidence>
<proteinExistence type="predicted"/>
<reference evidence="1 2" key="1">
    <citation type="submission" date="2018-02" db="EMBL/GenBank/DDBJ databases">
        <title>Jeotgalibacillus proteolyticum sp. nov. a protease producing bacterium isolated from ocean sediments of Laizhou Bay.</title>
        <authorList>
            <person name="Li Y."/>
        </authorList>
    </citation>
    <scope>NUCLEOTIDE SEQUENCE [LARGE SCALE GENOMIC DNA]</scope>
    <source>
        <strain evidence="1 2">22-7</strain>
    </source>
</reference>
<evidence type="ECO:0000313" key="1">
    <source>
        <dbReference type="EMBL" id="PPA69625.1"/>
    </source>
</evidence>
<protein>
    <submittedName>
        <fullName evidence="1">Uncharacterized protein</fullName>
    </submittedName>
</protein>
<dbReference type="Proteomes" id="UP000239047">
    <property type="component" value="Unassembled WGS sequence"/>
</dbReference>
<name>A0A2S5G9M3_9BACL</name>